<feature type="domain" description="Putative beta-lactamase-inhibitor-like PepSY-like" evidence="2">
    <location>
        <begin position="62"/>
        <end position="141"/>
    </location>
</feature>
<dbReference type="RefSeq" id="WP_188751205.1">
    <property type="nucleotide sequence ID" value="NZ_BMIK01000008.1"/>
</dbReference>
<protein>
    <recommendedName>
        <fullName evidence="2">Putative beta-lactamase-inhibitor-like PepSY-like domain-containing protein</fullName>
    </recommendedName>
</protein>
<keyword evidence="1" id="KW-0732">Signal</keyword>
<evidence type="ECO:0000313" key="3">
    <source>
        <dbReference type="EMBL" id="GGC31943.1"/>
    </source>
</evidence>
<dbReference type="PROSITE" id="PS51257">
    <property type="entry name" value="PROKAR_LIPOPROTEIN"/>
    <property type="match status" value="1"/>
</dbReference>
<feature type="signal peptide" evidence="1">
    <location>
        <begin position="1"/>
        <end position="19"/>
    </location>
</feature>
<evidence type="ECO:0000313" key="4">
    <source>
        <dbReference type="Proteomes" id="UP000597338"/>
    </source>
</evidence>
<keyword evidence="4" id="KW-1185">Reference proteome</keyword>
<comment type="caution">
    <text evidence="3">The sequence shown here is derived from an EMBL/GenBank/DDBJ whole genome shotgun (WGS) entry which is preliminary data.</text>
</comment>
<feature type="chain" id="PRO_5045747019" description="Putative beta-lactamase-inhibitor-like PepSY-like domain-containing protein" evidence="1">
    <location>
        <begin position="20"/>
        <end position="144"/>
    </location>
</feature>
<proteinExistence type="predicted"/>
<dbReference type="SUPFAM" id="SSF160574">
    <property type="entry name" value="BT0923-like"/>
    <property type="match status" value="1"/>
</dbReference>
<dbReference type="Pfam" id="PF11396">
    <property type="entry name" value="PepSY_like"/>
    <property type="match status" value="1"/>
</dbReference>
<dbReference type="EMBL" id="BMIK01000008">
    <property type="protein sequence ID" value="GGC31943.1"/>
    <property type="molecule type" value="Genomic_DNA"/>
</dbReference>
<evidence type="ECO:0000259" key="2">
    <source>
        <dbReference type="Pfam" id="PF11396"/>
    </source>
</evidence>
<name>A0ABQ1LZ00_9SPHI</name>
<dbReference type="Proteomes" id="UP000597338">
    <property type="component" value="Unassembled WGS sequence"/>
</dbReference>
<evidence type="ECO:0000256" key="1">
    <source>
        <dbReference type="SAM" id="SignalP"/>
    </source>
</evidence>
<organism evidence="3 4">
    <name type="scientific">Parapedobacter defluvii</name>
    <dbReference type="NCBI Taxonomy" id="2045106"/>
    <lineage>
        <taxon>Bacteria</taxon>
        <taxon>Pseudomonadati</taxon>
        <taxon>Bacteroidota</taxon>
        <taxon>Sphingobacteriia</taxon>
        <taxon>Sphingobacteriales</taxon>
        <taxon>Sphingobacteriaceae</taxon>
        <taxon>Parapedobacter</taxon>
    </lineage>
</organism>
<accession>A0ABQ1LZ00</accession>
<sequence>MKKTNYLMVLLSAVLVLVAACDKEKVVSADGLPSKAQTYITQHFPEHEILQVVKERDDLKTSYDVYLSEGYNLDFDKNGNIVGVEGSKKLPDSVIPSSILTYVNANYSDYFILDWELDDRGQEVKLSNGMELQFDKNGNFQRID</sequence>
<gene>
    <name evidence="3" type="ORF">GCM10011386_25050</name>
</gene>
<reference evidence="4" key="1">
    <citation type="journal article" date="2019" name="Int. J. Syst. Evol. Microbiol.">
        <title>The Global Catalogue of Microorganisms (GCM) 10K type strain sequencing project: providing services to taxonomists for standard genome sequencing and annotation.</title>
        <authorList>
            <consortium name="The Broad Institute Genomics Platform"/>
            <consortium name="The Broad Institute Genome Sequencing Center for Infectious Disease"/>
            <person name="Wu L."/>
            <person name="Ma J."/>
        </authorList>
    </citation>
    <scope>NUCLEOTIDE SEQUENCE [LARGE SCALE GENOMIC DNA]</scope>
    <source>
        <strain evidence="4">CGMCC 1.15342</strain>
    </source>
</reference>
<dbReference type="Gene3D" id="3.40.1420.30">
    <property type="match status" value="1"/>
</dbReference>
<dbReference type="InterPro" id="IPR021533">
    <property type="entry name" value="PepSY-like"/>
</dbReference>